<name>A0ABP4LBI7_9MICO</name>
<protein>
    <recommendedName>
        <fullName evidence="4">EamA domain-containing protein</fullName>
    </recommendedName>
</protein>
<feature type="transmembrane region" description="Helical" evidence="1">
    <location>
        <begin position="106"/>
        <end position="124"/>
    </location>
</feature>
<evidence type="ECO:0000313" key="3">
    <source>
        <dbReference type="Proteomes" id="UP001500177"/>
    </source>
</evidence>
<evidence type="ECO:0008006" key="4">
    <source>
        <dbReference type="Google" id="ProtNLM"/>
    </source>
</evidence>
<feature type="transmembrane region" description="Helical" evidence="1">
    <location>
        <begin position="77"/>
        <end position="99"/>
    </location>
</feature>
<keyword evidence="1" id="KW-1133">Transmembrane helix</keyword>
<proteinExistence type="predicted"/>
<evidence type="ECO:0000256" key="1">
    <source>
        <dbReference type="SAM" id="Phobius"/>
    </source>
</evidence>
<keyword evidence="1" id="KW-0472">Membrane</keyword>
<feature type="transmembrane region" description="Helical" evidence="1">
    <location>
        <begin position="40"/>
        <end position="65"/>
    </location>
</feature>
<sequence length="202" mass="21462">MIDLAHPRDLVMIGAIFGLAAFIWSGWAQEAPPRALVWRLVLAGLGVAGLTLAVPSILTAIGNWSEPSAFTTGTVAFTLYLIVFWAEVIIAAVVSFFLIRAGQTENIAPLILAIVGIHFFVLAVVFGQPVLHLAGLMLTIVAVGAFILPRERPRRRASGAASSALRYSSASVCGVCSPVAARLPSDESRTPLTIPGEVLYRE</sequence>
<feature type="transmembrane region" description="Helical" evidence="1">
    <location>
        <begin position="12"/>
        <end position="28"/>
    </location>
</feature>
<evidence type="ECO:0000313" key="2">
    <source>
        <dbReference type="EMBL" id="GAA1518986.1"/>
    </source>
</evidence>
<feature type="transmembrane region" description="Helical" evidence="1">
    <location>
        <begin position="130"/>
        <end position="148"/>
    </location>
</feature>
<keyword evidence="1" id="KW-0812">Transmembrane</keyword>
<keyword evidence="3" id="KW-1185">Reference proteome</keyword>
<organism evidence="2 3">
    <name type="scientific">Brevibacterium permense</name>
    <dbReference type="NCBI Taxonomy" id="234834"/>
    <lineage>
        <taxon>Bacteria</taxon>
        <taxon>Bacillati</taxon>
        <taxon>Actinomycetota</taxon>
        <taxon>Actinomycetes</taxon>
        <taxon>Micrococcales</taxon>
        <taxon>Brevibacteriaceae</taxon>
        <taxon>Brevibacterium</taxon>
    </lineage>
</organism>
<dbReference type="EMBL" id="BAAALX010000010">
    <property type="protein sequence ID" value="GAA1518986.1"/>
    <property type="molecule type" value="Genomic_DNA"/>
</dbReference>
<gene>
    <name evidence="2" type="ORF">GCM10009690_22610</name>
</gene>
<accession>A0ABP4LBI7</accession>
<reference evidence="3" key="1">
    <citation type="journal article" date="2019" name="Int. J. Syst. Evol. Microbiol.">
        <title>The Global Catalogue of Microorganisms (GCM) 10K type strain sequencing project: providing services to taxonomists for standard genome sequencing and annotation.</title>
        <authorList>
            <consortium name="The Broad Institute Genomics Platform"/>
            <consortium name="The Broad Institute Genome Sequencing Center for Infectious Disease"/>
            <person name="Wu L."/>
            <person name="Ma J."/>
        </authorList>
    </citation>
    <scope>NUCLEOTIDE SEQUENCE [LARGE SCALE GENOMIC DNA]</scope>
    <source>
        <strain evidence="3">JCM 13318</strain>
    </source>
</reference>
<comment type="caution">
    <text evidence="2">The sequence shown here is derived from an EMBL/GenBank/DDBJ whole genome shotgun (WGS) entry which is preliminary data.</text>
</comment>
<dbReference type="Proteomes" id="UP001500177">
    <property type="component" value="Unassembled WGS sequence"/>
</dbReference>
<dbReference type="RefSeq" id="WP_173154690.1">
    <property type="nucleotide sequence ID" value="NZ_BAAALX010000010.1"/>
</dbReference>